<accession>A0A291GZK9</accession>
<feature type="domain" description="DUF218" evidence="2">
    <location>
        <begin position="160"/>
        <end position="304"/>
    </location>
</feature>
<keyword evidence="1" id="KW-1133">Transmembrane helix</keyword>
<dbReference type="AlphaFoldDB" id="A0A291GZK9"/>
<name>A0A291GZK9_9MICO</name>
<feature type="transmembrane region" description="Helical" evidence="1">
    <location>
        <begin position="121"/>
        <end position="145"/>
    </location>
</feature>
<dbReference type="InterPro" id="IPR014729">
    <property type="entry name" value="Rossmann-like_a/b/a_fold"/>
</dbReference>
<dbReference type="Pfam" id="PF02698">
    <property type="entry name" value="DUF218"/>
    <property type="match status" value="1"/>
</dbReference>
<dbReference type="EMBL" id="CP023564">
    <property type="protein sequence ID" value="ATG55651.1"/>
    <property type="molecule type" value="Genomic_DNA"/>
</dbReference>
<dbReference type="GO" id="GO:0043164">
    <property type="term" value="P:Gram-negative-bacterium-type cell wall biogenesis"/>
    <property type="evidence" value="ECO:0007669"/>
    <property type="project" value="TreeGrafter"/>
</dbReference>
<feature type="transmembrane region" description="Helical" evidence="1">
    <location>
        <begin position="30"/>
        <end position="51"/>
    </location>
</feature>
<reference evidence="3 4" key="1">
    <citation type="journal article" date="2014" name="Int. J. Syst. Evol. Microbiol.">
        <title>Brachybacterium ginsengisoli sp. nov., isolated from soil of a ginseng field.</title>
        <authorList>
            <person name="Hoang V.A."/>
            <person name="Kim Y.J."/>
            <person name="Nguyen N.L."/>
            <person name="Yang D.C."/>
        </authorList>
    </citation>
    <scope>NUCLEOTIDE SEQUENCE [LARGE SCALE GENOMIC DNA]</scope>
    <source>
        <strain evidence="3 4">DCY80</strain>
    </source>
</reference>
<evidence type="ECO:0000313" key="3">
    <source>
        <dbReference type="EMBL" id="ATG55651.1"/>
    </source>
</evidence>
<dbReference type="Proteomes" id="UP000217889">
    <property type="component" value="Chromosome"/>
</dbReference>
<dbReference type="InterPro" id="IPR051599">
    <property type="entry name" value="Cell_Envelope_Assoc"/>
</dbReference>
<feature type="transmembrane region" description="Helical" evidence="1">
    <location>
        <begin position="57"/>
        <end position="81"/>
    </location>
</feature>
<dbReference type="GO" id="GO:0000270">
    <property type="term" value="P:peptidoglycan metabolic process"/>
    <property type="evidence" value="ECO:0007669"/>
    <property type="project" value="TreeGrafter"/>
</dbReference>
<dbReference type="KEGG" id="bgg:CFK41_13365"/>
<keyword evidence="4" id="KW-1185">Reference proteome</keyword>
<dbReference type="InterPro" id="IPR003848">
    <property type="entry name" value="DUF218"/>
</dbReference>
<dbReference type="CDD" id="cd06259">
    <property type="entry name" value="YdcF-like"/>
    <property type="match status" value="1"/>
</dbReference>
<keyword evidence="1" id="KW-0472">Membrane</keyword>
<keyword evidence="1" id="KW-0812">Transmembrane</keyword>
<feature type="transmembrane region" description="Helical" evidence="1">
    <location>
        <begin position="314"/>
        <end position="337"/>
    </location>
</feature>
<dbReference type="GO" id="GO:0005886">
    <property type="term" value="C:plasma membrane"/>
    <property type="evidence" value="ECO:0007669"/>
    <property type="project" value="TreeGrafter"/>
</dbReference>
<sequence>MLGSLIGTAFWWGLYLLVFHRDRRRVRNGVLLLIALGSSLSTLGQLVQTTLPLGDVLVLAAVLLEVLGLVGLAVFMVWNGLTMVRKEGRSLGNLLSGFAGLALLASPVVAGALLFSLHPLGLAAGALLALLTLHVGLAFAVFLCASIPYQLFPKQLPTEGIIVHGSGLIRGKVSPLLRNRLDRAVAERDRLLALGLDPLLVPSGGQGEDEPRPEGEAMAEYLVEEAGMPAERVRAETASRTTEENLTLSHRILEEAGVAGPCIVATSRYHAFRAALLARSLGYADEAVGGPTAFYYVPSATLREFIAVLTYRKVWFAVSFLPALGLVALMVRAALLYA</sequence>
<evidence type="ECO:0000256" key="1">
    <source>
        <dbReference type="SAM" id="Phobius"/>
    </source>
</evidence>
<dbReference type="Gene3D" id="3.40.50.620">
    <property type="entry name" value="HUPs"/>
    <property type="match status" value="1"/>
</dbReference>
<organism evidence="3 4">
    <name type="scientific">Brachybacterium ginsengisoli</name>
    <dbReference type="NCBI Taxonomy" id="1331682"/>
    <lineage>
        <taxon>Bacteria</taxon>
        <taxon>Bacillati</taxon>
        <taxon>Actinomycetota</taxon>
        <taxon>Actinomycetes</taxon>
        <taxon>Micrococcales</taxon>
        <taxon>Dermabacteraceae</taxon>
        <taxon>Brachybacterium</taxon>
    </lineage>
</organism>
<protein>
    <recommendedName>
        <fullName evidence="2">DUF218 domain-containing protein</fullName>
    </recommendedName>
</protein>
<dbReference type="PANTHER" id="PTHR30336">
    <property type="entry name" value="INNER MEMBRANE PROTEIN, PROBABLE PERMEASE"/>
    <property type="match status" value="1"/>
</dbReference>
<evidence type="ECO:0000259" key="2">
    <source>
        <dbReference type="Pfam" id="PF02698"/>
    </source>
</evidence>
<proteinExistence type="predicted"/>
<dbReference type="PANTHER" id="PTHR30336:SF4">
    <property type="entry name" value="ENVELOPE BIOGENESIS FACTOR ELYC"/>
    <property type="match status" value="1"/>
</dbReference>
<evidence type="ECO:0000313" key="4">
    <source>
        <dbReference type="Proteomes" id="UP000217889"/>
    </source>
</evidence>
<feature type="transmembrane region" description="Helical" evidence="1">
    <location>
        <begin position="93"/>
        <end position="115"/>
    </location>
</feature>
<gene>
    <name evidence="3" type="ORF">CFK41_13365</name>
</gene>